<evidence type="ECO:0000313" key="3">
    <source>
        <dbReference type="Proteomes" id="UP000516013"/>
    </source>
</evidence>
<feature type="compositionally biased region" description="Basic and acidic residues" evidence="1">
    <location>
        <begin position="8"/>
        <end position="19"/>
    </location>
</feature>
<keyword evidence="3" id="KW-1185">Reference proteome</keyword>
<proteinExistence type="predicted"/>
<protein>
    <submittedName>
        <fullName evidence="2">Uncharacterized protein</fullName>
    </submittedName>
</protein>
<gene>
    <name evidence="2" type="ORF">IAR63_17635</name>
</gene>
<reference evidence="2 3" key="1">
    <citation type="submission" date="2020-08" db="EMBL/GenBank/DDBJ databases">
        <title>Complete genome sequence of Raphidiopsis curvispora isolated from drinking water reservoir in South Korea.</title>
        <authorList>
            <person name="Jeong J."/>
        </authorList>
    </citation>
    <scope>NUCLEOTIDE SEQUENCE [LARGE SCALE GENOMIC DNA]</scope>
    <source>
        <strain evidence="2 3">GIHE-G1</strain>
        <plasmid evidence="2 3">p-r.curvispora1</plasmid>
    </source>
</reference>
<feature type="region of interest" description="Disordered" evidence="1">
    <location>
        <begin position="1"/>
        <end position="31"/>
    </location>
</feature>
<accession>A0A7H0F5U9</accession>
<geneLocation type="plasmid" evidence="2 3">
    <name>p-r.curvispora1</name>
</geneLocation>
<organism evidence="2 3">
    <name type="scientific">Cylindrospermopsis curvispora GIHE-G1</name>
    <dbReference type="NCBI Taxonomy" id="2666332"/>
    <lineage>
        <taxon>Bacteria</taxon>
        <taxon>Bacillati</taxon>
        <taxon>Cyanobacteriota</taxon>
        <taxon>Cyanophyceae</taxon>
        <taxon>Nostocales</taxon>
        <taxon>Aphanizomenonaceae</taxon>
        <taxon>Cylindrospermopsis</taxon>
    </lineage>
</organism>
<dbReference type="EMBL" id="CP060823">
    <property type="protein sequence ID" value="QNP31415.1"/>
    <property type="molecule type" value="Genomic_DNA"/>
</dbReference>
<evidence type="ECO:0000313" key="2">
    <source>
        <dbReference type="EMBL" id="QNP31415.1"/>
    </source>
</evidence>
<name>A0A7H0F5U9_9CYAN</name>
<dbReference type="Proteomes" id="UP000516013">
    <property type="component" value="Plasmid p-r.curvispora1"/>
</dbReference>
<dbReference type="RefSeq" id="WP_187707582.1">
    <property type="nucleotide sequence ID" value="NZ_CP060823.1"/>
</dbReference>
<keyword evidence="2" id="KW-0614">Plasmid</keyword>
<sequence>MNPPGSFSREKPECVDKRLRSTPFGRSRSTPYGRQHILSFILRITQS</sequence>
<dbReference type="KEGG" id="ccur:IAR63_17635"/>
<dbReference type="AlphaFoldDB" id="A0A7H0F5U9"/>
<evidence type="ECO:0000256" key="1">
    <source>
        <dbReference type="SAM" id="MobiDB-lite"/>
    </source>
</evidence>